<evidence type="ECO:0008006" key="3">
    <source>
        <dbReference type="Google" id="ProtNLM"/>
    </source>
</evidence>
<protein>
    <recommendedName>
        <fullName evidence="3">Replication initiator protein A</fullName>
    </recommendedName>
</protein>
<dbReference type="EMBL" id="FOKJ01000201">
    <property type="protein sequence ID" value="SFB65336.1"/>
    <property type="molecule type" value="Genomic_DNA"/>
</dbReference>
<evidence type="ECO:0000313" key="1">
    <source>
        <dbReference type="EMBL" id="SFB65336.1"/>
    </source>
</evidence>
<gene>
    <name evidence="1" type="ORF">SAMN04244571_04811</name>
</gene>
<sequence length="379" mass="43024">MPSAVKTEEKIFLWGPAGCFEPEIVPPGQRDLEALRLFQSFLCNNETERTGLSNVIMLWEQIPKFSAEHLNDKSGIVPNDYKVDFTIAGHPFRLTLFPGTYYPKVCKSDPKRRFPGAREQAVEQALNHIACAQAETHEVNGETLYRVCFTTREVARTLKGMGSTLSHGQIREALEVLSSTTMTISSRSEDGIKHEARRPILPSFERTTTDSDMAVGKDVWSAHLHPLVSNAIRNVTYRQYPVAHTLGFAPFAAFLIRQMHYMAPNISTNHPFSFRLVALKEMTPGLHHKRLRDSIRAMIRELDKMKESGLLHDYQCEEVFPARRLNGRPAPIDAEFTLYPGKDWVKHVMAGSKRMLVAEKSLGLPRSRRSERQMNLPLL</sequence>
<dbReference type="GeneID" id="61933380"/>
<keyword evidence="2" id="KW-1185">Reference proteome</keyword>
<accession>A0A1I1CTF1</accession>
<name>A0A1I1CTF1_9GAMM</name>
<comment type="caution">
    <text evidence="1">The sequence shown here is derived from an EMBL/GenBank/DDBJ whole genome shotgun (WGS) entry which is preliminary data.</text>
</comment>
<evidence type="ECO:0000313" key="2">
    <source>
        <dbReference type="Proteomes" id="UP000198861"/>
    </source>
</evidence>
<organism evidence="1 2">
    <name type="scientific">Azotobacter beijerinckii</name>
    <dbReference type="NCBI Taxonomy" id="170623"/>
    <lineage>
        <taxon>Bacteria</taxon>
        <taxon>Pseudomonadati</taxon>
        <taxon>Pseudomonadota</taxon>
        <taxon>Gammaproteobacteria</taxon>
        <taxon>Pseudomonadales</taxon>
        <taxon>Pseudomonadaceae</taxon>
        <taxon>Azotobacter</taxon>
    </lineage>
</organism>
<dbReference type="RefSeq" id="WP_040107348.1">
    <property type="nucleotide sequence ID" value="NZ_FOKJ01000201.1"/>
</dbReference>
<proteinExistence type="predicted"/>
<dbReference type="Proteomes" id="UP000198861">
    <property type="component" value="Unassembled WGS sequence"/>
</dbReference>
<reference evidence="1 2" key="1">
    <citation type="submission" date="2016-10" db="EMBL/GenBank/DDBJ databases">
        <authorList>
            <person name="Varghese N."/>
            <person name="Submissions S."/>
        </authorList>
    </citation>
    <scope>NUCLEOTIDE SEQUENCE [LARGE SCALE GENOMIC DNA]</scope>
    <source>
        <strain evidence="1 2">DSM 282</strain>
    </source>
</reference>